<feature type="coiled-coil region" evidence="1">
    <location>
        <begin position="434"/>
        <end position="468"/>
    </location>
</feature>
<dbReference type="PANTHER" id="PTHR33481">
    <property type="entry name" value="REVERSE TRANSCRIPTASE"/>
    <property type="match status" value="1"/>
</dbReference>
<evidence type="ECO:0000313" key="5">
    <source>
        <dbReference type="Proteomes" id="UP000478052"/>
    </source>
</evidence>
<accession>A0A6G0W947</accession>
<dbReference type="Pfam" id="PF14529">
    <property type="entry name" value="Exo_endo_phos_2"/>
    <property type="match status" value="1"/>
</dbReference>
<keyword evidence="5" id="KW-1185">Reference proteome</keyword>
<dbReference type="GO" id="GO:0003824">
    <property type="term" value="F:catalytic activity"/>
    <property type="evidence" value="ECO:0007669"/>
    <property type="project" value="InterPro"/>
</dbReference>
<dbReference type="PROSITE" id="PS50878">
    <property type="entry name" value="RT_POL"/>
    <property type="match status" value="1"/>
</dbReference>
<protein>
    <recommendedName>
        <fullName evidence="3">Reverse transcriptase domain-containing protein</fullName>
    </recommendedName>
</protein>
<dbReference type="InterPro" id="IPR005135">
    <property type="entry name" value="Endo/exonuclease/phosphatase"/>
</dbReference>
<dbReference type="InterPro" id="IPR036691">
    <property type="entry name" value="Endo/exonu/phosph_ase_sf"/>
</dbReference>
<dbReference type="EMBL" id="VUJU01008960">
    <property type="protein sequence ID" value="KAF0723631.1"/>
    <property type="molecule type" value="Genomic_DNA"/>
</dbReference>
<dbReference type="Proteomes" id="UP000478052">
    <property type="component" value="Unassembled WGS sequence"/>
</dbReference>
<keyword evidence="1" id="KW-0175">Coiled coil</keyword>
<sequence length="1102" mass="123508">MDSAWPQPVYQNGKIYGFEDCRVIAADNPGAAIIIMDSELQAVELSKHRNTYTTAVRIGHEPKTLTLVSAYFKYNMHTTWFTERLRSILEDGRETIIGADTNGHSPKWHSRDLNQRGRVVKDLIDDFNLHVINSPGNLETYARRGMGASNIDVTMCTQGVKDDVTEWRVCEVTDSDHRLLCFEIYLPAPRTSNEGIKYNERKANWVLFSLELIRRASNITNSTDLNEYATTVTSVITTAASASIPVVRGRRWAIKRQLWWTNKLSNMKKSLNHIGSGARPEGRNQPNGTKNAKLNMEIGNVEKTDTDRPLRLRGGGDVEPGSQDVDMVACTSGNTTTKNSGGMAAGAGKRGITSPGGAPAKRAPDAEPNRFNSVLGWLEQTVAVERTKKLTAQASEGMLEKITELRNIMHTIVGENSRLKGQLIGRDESMKETLETFVTKLGEKAEEIEKLKNENLELRKAILINEKQMVSQPVAANKTVTYAQVALDKPKTNKTKNSKQNSKARLEQCRETRSGTRFVVEVPAESNISNVKADLWQTIKKKLPSPRAKTVVSGKTLIIIPDDSNTLEVRRQGLMLNDRPAYNRVRNEYLTEIRKSKMESWRNLSNDINSDTWGKAFKYAKNGPRANRTVSSLKMADGTHTESVEDTMKILLDTFVPVDPNTVAFTEHGPIENYTPVTEEQVKSAIWRMKPSRAPGLDGISAGILRKAWPVMRGIITDLMNRCLESATFPNCWKTAKLVIIPKPGKKDMTSPKAYRPISLLPTIGKALETLIIINIEKETPLNEIGNQHGFVSGRSTTSAINSLYEWVDQSLSRHVFGVFLDITGAFDNVKWTPILERLREIGASIRTIRMVTSYLSDRYARLQLEQTIREKKLTRGCPQGSQLGPTLWKVAMTDIKTPPDDRTMHVIKYADDIAIMIGAARPATAFNRMTKYLDEMKNWARKYALQFSAEKTQLMSVKGGLKPTYSIAFGTGDDAEAIRSSGTVKYLGVLLDHRRAYVDHIFGLAQKSKDMYKRLRHMMLANWGMDRIAARKIYKGVFLPRITYAAEIWWEGVLYEKCKKKLGSMQRDPLRAITSAYNTASTNCLSAVAGVLPLDLEIIKQ</sequence>
<organism evidence="4 5">
    <name type="scientific">Aphis craccivora</name>
    <name type="common">Cowpea aphid</name>
    <dbReference type="NCBI Taxonomy" id="307492"/>
    <lineage>
        <taxon>Eukaryota</taxon>
        <taxon>Metazoa</taxon>
        <taxon>Ecdysozoa</taxon>
        <taxon>Arthropoda</taxon>
        <taxon>Hexapoda</taxon>
        <taxon>Insecta</taxon>
        <taxon>Pterygota</taxon>
        <taxon>Neoptera</taxon>
        <taxon>Paraneoptera</taxon>
        <taxon>Hemiptera</taxon>
        <taxon>Sternorrhyncha</taxon>
        <taxon>Aphidomorpha</taxon>
        <taxon>Aphidoidea</taxon>
        <taxon>Aphididae</taxon>
        <taxon>Aphidini</taxon>
        <taxon>Aphis</taxon>
        <taxon>Aphis</taxon>
    </lineage>
</organism>
<feature type="region of interest" description="Disordered" evidence="2">
    <location>
        <begin position="334"/>
        <end position="366"/>
    </location>
</feature>
<evidence type="ECO:0000256" key="2">
    <source>
        <dbReference type="SAM" id="MobiDB-lite"/>
    </source>
</evidence>
<comment type="caution">
    <text evidence="4">The sequence shown here is derived from an EMBL/GenBank/DDBJ whole genome shotgun (WGS) entry which is preliminary data.</text>
</comment>
<dbReference type="SUPFAM" id="SSF56672">
    <property type="entry name" value="DNA/RNA polymerases"/>
    <property type="match status" value="1"/>
</dbReference>
<name>A0A6G0W947_APHCR</name>
<evidence type="ECO:0000256" key="1">
    <source>
        <dbReference type="SAM" id="Coils"/>
    </source>
</evidence>
<dbReference type="InterPro" id="IPR000477">
    <property type="entry name" value="RT_dom"/>
</dbReference>
<dbReference type="Gene3D" id="3.60.10.10">
    <property type="entry name" value="Endonuclease/exonuclease/phosphatase"/>
    <property type="match status" value="1"/>
</dbReference>
<dbReference type="AlphaFoldDB" id="A0A6G0W947"/>
<proteinExistence type="predicted"/>
<dbReference type="GO" id="GO:0071897">
    <property type="term" value="P:DNA biosynthetic process"/>
    <property type="evidence" value="ECO:0007669"/>
    <property type="project" value="UniProtKB-ARBA"/>
</dbReference>
<dbReference type="SUPFAM" id="SSF56219">
    <property type="entry name" value="DNase I-like"/>
    <property type="match status" value="1"/>
</dbReference>
<feature type="domain" description="Reverse transcriptase" evidence="3">
    <location>
        <begin position="722"/>
        <end position="992"/>
    </location>
</feature>
<dbReference type="OrthoDB" id="6630990at2759"/>
<dbReference type="PANTHER" id="PTHR33481:SF1">
    <property type="entry name" value="ENDONUCLEASE_EXONUCLEASE_PHOSPHATASE DOMAIN-CONTAINING PROTEIN-RELATED"/>
    <property type="match status" value="1"/>
</dbReference>
<feature type="region of interest" description="Disordered" evidence="2">
    <location>
        <begin position="273"/>
        <end position="292"/>
    </location>
</feature>
<dbReference type="Pfam" id="PF00078">
    <property type="entry name" value="RVT_1"/>
    <property type="match status" value="1"/>
</dbReference>
<evidence type="ECO:0000259" key="3">
    <source>
        <dbReference type="PROSITE" id="PS50878"/>
    </source>
</evidence>
<evidence type="ECO:0000313" key="4">
    <source>
        <dbReference type="EMBL" id="KAF0723631.1"/>
    </source>
</evidence>
<feature type="region of interest" description="Disordered" evidence="2">
    <location>
        <begin position="306"/>
        <end position="325"/>
    </location>
</feature>
<feature type="compositionally biased region" description="Basic and acidic residues" evidence="2">
    <location>
        <begin position="306"/>
        <end position="316"/>
    </location>
</feature>
<dbReference type="CDD" id="cd01650">
    <property type="entry name" value="RT_nLTR_like"/>
    <property type="match status" value="1"/>
</dbReference>
<feature type="non-terminal residue" evidence="4">
    <location>
        <position position="1102"/>
    </location>
</feature>
<reference evidence="4 5" key="1">
    <citation type="submission" date="2019-08" db="EMBL/GenBank/DDBJ databases">
        <title>Whole genome of Aphis craccivora.</title>
        <authorList>
            <person name="Voronova N.V."/>
            <person name="Shulinski R.S."/>
            <person name="Bandarenka Y.V."/>
            <person name="Zhorov D.G."/>
            <person name="Warner D."/>
        </authorList>
    </citation>
    <scope>NUCLEOTIDE SEQUENCE [LARGE SCALE GENOMIC DNA]</scope>
    <source>
        <strain evidence="4">180601</strain>
        <tissue evidence="4">Whole Body</tissue>
    </source>
</reference>
<gene>
    <name evidence="4" type="ORF">FWK35_00030886</name>
</gene>
<dbReference type="InterPro" id="IPR043502">
    <property type="entry name" value="DNA/RNA_pol_sf"/>
</dbReference>